<dbReference type="Pfam" id="PF06271">
    <property type="entry name" value="RDD"/>
    <property type="match status" value="1"/>
</dbReference>
<keyword evidence="2" id="KW-1003">Cell membrane</keyword>
<evidence type="ECO:0000256" key="4">
    <source>
        <dbReference type="ARBA" id="ARBA00022989"/>
    </source>
</evidence>
<keyword evidence="9" id="KW-1185">Reference proteome</keyword>
<keyword evidence="3 6" id="KW-0812">Transmembrane</keyword>
<keyword evidence="4 6" id="KW-1133">Transmembrane helix</keyword>
<feature type="transmembrane region" description="Helical" evidence="6">
    <location>
        <begin position="65"/>
        <end position="88"/>
    </location>
</feature>
<evidence type="ECO:0000313" key="8">
    <source>
        <dbReference type="EMBL" id="TQN31308.1"/>
    </source>
</evidence>
<name>A0A543NHI0_9ACTN</name>
<feature type="transmembrane region" description="Helical" evidence="6">
    <location>
        <begin position="120"/>
        <end position="147"/>
    </location>
</feature>
<sequence>MNAADQRGGSPPQPQTALLRRVLARFVDLVIFAGLAALVNAVIARTVPGGDSVDATGMMELPASLVQSLVVFTLYVAYEALFTSVYGATVGKLLAGVRVVGATGGHPSPPPMLSLVKRSAVLFLSVLLNFVSVLSLLGAGVSIYAVVSALIDQPRHRGLHDKLADTAVIRWERNAVPS</sequence>
<dbReference type="InterPro" id="IPR051791">
    <property type="entry name" value="Pra-immunoreactive"/>
</dbReference>
<keyword evidence="5 6" id="KW-0472">Membrane</keyword>
<dbReference type="PANTHER" id="PTHR36115:SF6">
    <property type="entry name" value="PROLINE-RICH ANTIGEN HOMOLOG"/>
    <property type="match status" value="1"/>
</dbReference>
<evidence type="ECO:0000259" key="7">
    <source>
        <dbReference type="Pfam" id="PF06271"/>
    </source>
</evidence>
<organism evidence="8 9">
    <name type="scientific">Haloactinospora alba</name>
    <dbReference type="NCBI Taxonomy" id="405555"/>
    <lineage>
        <taxon>Bacteria</taxon>
        <taxon>Bacillati</taxon>
        <taxon>Actinomycetota</taxon>
        <taxon>Actinomycetes</taxon>
        <taxon>Streptosporangiales</taxon>
        <taxon>Nocardiopsidaceae</taxon>
        <taxon>Haloactinospora</taxon>
    </lineage>
</organism>
<gene>
    <name evidence="8" type="ORF">FHX37_1209</name>
</gene>
<proteinExistence type="predicted"/>
<dbReference type="RefSeq" id="WP_141922556.1">
    <property type="nucleotide sequence ID" value="NZ_VFQC01000001.1"/>
</dbReference>
<evidence type="ECO:0000256" key="3">
    <source>
        <dbReference type="ARBA" id="ARBA00022692"/>
    </source>
</evidence>
<dbReference type="InterPro" id="IPR010432">
    <property type="entry name" value="RDD"/>
</dbReference>
<protein>
    <submittedName>
        <fullName evidence="8">Putative RDD family membrane protein YckC</fullName>
    </submittedName>
</protein>
<evidence type="ECO:0000256" key="6">
    <source>
        <dbReference type="SAM" id="Phobius"/>
    </source>
</evidence>
<evidence type="ECO:0000256" key="2">
    <source>
        <dbReference type="ARBA" id="ARBA00022475"/>
    </source>
</evidence>
<comment type="caution">
    <text evidence="8">The sequence shown here is derived from an EMBL/GenBank/DDBJ whole genome shotgun (WGS) entry which is preliminary data.</text>
</comment>
<feature type="transmembrane region" description="Helical" evidence="6">
    <location>
        <begin position="22"/>
        <end position="44"/>
    </location>
</feature>
<evidence type="ECO:0000256" key="5">
    <source>
        <dbReference type="ARBA" id="ARBA00023136"/>
    </source>
</evidence>
<evidence type="ECO:0000313" key="9">
    <source>
        <dbReference type="Proteomes" id="UP000317422"/>
    </source>
</evidence>
<reference evidence="8 9" key="1">
    <citation type="submission" date="2019-06" db="EMBL/GenBank/DDBJ databases">
        <title>Sequencing the genomes of 1000 actinobacteria strains.</title>
        <authorList>
            <person name="Klenk H.-P."/>
        </authorList>
    </citation>
    <scope>NUCLEOTIDE SEQUENCE [LARGE SCALE GENOMIC DNA]</scope>
    <source>
        <strain evidence="8 9">DSM 45015</strain>
    </source>
</reference>
<evidence type="ECO:0000256" key="1">
    <source>
        <dbReference type="ARBA" id="ARBA00004651"/>
    </source>
</evidence>
<dbReference type="EMBL" id="VFQC01000001">
    <property type="protein sequence ID" value="TQN31308.1"/>
    <property type="molecule type" value="Genomic_DNA"/>
</dbReference>
<dbReference type="PANTHER" id="PTHR36115">
    <property type="entry name" value="PROLINE-RICH ANTIGEN HOMOLOG-RELATED"/>
    <property type="match status" value="1"/>
</dbReference>
<feature type="domain" description="RDD" evidence="7">
    <location>
        <begin position="18"/>
        <end position="164"/>
    </location>
</feature>
<accession>A0A543NHI0</accession>
<dbReference type="GO" id="GO:0005886">
    <property type="term" value="C:plasma membrane"/>
    <property type="evidence" value="ECO:0007669"/>
    <property type="project" value="UniProtKB-SubCell"/>
</dbReference>
<dbReference type="OrthoDB" id="9774993at2"/>
<comment type="subcellular location">
    <subcellularLocation>
        <location evidence="1">Cell membrane</location>
        <topology evidence="1">Multi-pass membrane protein</topology>
    </subcellularLocation>
</comment>
<dbReference type="Proteomes" id="UP000317422">
    <property type="component" value="Unassembled WGS sequence"/>
</dbReference>
<dbReference type="AlphaFoldDB" id="A0A543NHI0"/>